<evidence type="ECO:0000313" key="4">
    <source>
        <dbReference type="Proteomes" id="UP000012960"/>
    </source>
</evidence>
<sequence>MYFNNIYNIVIKYYVIRYILGPSYITIDATLRYNQISKRSTPTCRASNSTKTSLGMSRPGKLGMVPMASFRTSRDDSRTKVPSHPSRIGYHTKPAYDRLSYSSIKAPS</sequence>
<evidence type="ECO:0000256" key="1">
    <source>
        <dbReference type="SAM" id="MobiDB-lite"/>
    </source>
</evidence>
<keyword evidence="4" id="KW-1185">Reference proteome</keyword>
<evidence type="ECO:0000313" key="3">
    <source>
        <dbReference type="EnsemblPlants" id="Ma03_p14790.1"/>
    </source>
</evidence>
<accession>A0A804IC54</accession>
<reference evidence="3" key="2">
    <citation type="submission" date="2021-05" db="UniProtKB">
        <authorList>
            <consortium name="EnsemblPlants"/>
        </authorList>
    </citation>
    <scope>IDENTIFICATION</scope>
    <source>
        <strain evidence="3">subsp. malaccensis</strain>
    </source>
</reference>
<dbReference type="EMBL" id="HG996468">
    <property type="protein sequence ID" value="CAG1850159.1"/>
    <property type="molecule type" value="Genomic_DNA"/>
</dbReference>
<feature type="region of interest" description="Disordered" evidence="1">
    <location>
        <begin position="72"/>
        <end position="91"/>
    </location>
</feature>
<name>A0A804IC54_MUSAM</name>
<organism evidence="3 4">
    <name type="scientific">Musa acuminata subsp. malaccensis</name>
    <name type="common">Wild banana</name>
    <name type="synonym">Musa malaccensis</name>
    <dbReference type="NCBI Taxonomy" id="214687"/>
    <lineage>
        <taxon>Eukaryota</taxon>
        <taxon>Viridiplantae</taxon>
        <taxon>Streptophyta</taxon>
        <taxon>Embryophyta</taxon>
        <taxon>Tracheophyta</taxon>
        <taxon>Spermatophyta</taxon>
        <taxon>Magnoliopsida</taxon>
        <taxon>Liliopsida</taxon>
        <taxon>Zingiberales</taxon>
        <taxon>Musaceae</taxon>
        <taxon>Musa</taxon>
    </lineage>
</organism>
<dbReference type="Gramene" id="Ma03_t14790.1">
    <property type="protein sequence ID" value="Ma03_p14790.1"/>
    <property type="gene ID" value="Ma03_g14790"/>
</dbReference>
<evidence type="ECO:0000313" key="2">
    <source>
        <dbReference type="EMBL" id="CAG1850159.1"/>
    </source>
</evidence>
<dbReference type="EnsemblPlants" id="Ma03_t14790.1">
    <property type="protein sequence ID" value="Ma03_p14790.1"/>
    <property type="gene ID" value="Ma03_g14790"/>
</dbReference>
<dbReference type="InParanoid" id="A0A804IC54"/>
<reference evidence="2" key="1">
    <citation type="submission" date="2021-03" db="EMBL/GenBank/DDBJ databases">
        <authorList>
            <consortium name="Genoscope - CEA"/>
            <person name="William W."/>
        </authorList>
    </citation>
    <scope>NUCLEOTIDE SEQUENCE</scope>
    <source>
        <strain evidence="2">Doubled-haploid Pahang</strain>
    </source>
</reference>
<feature type="compositionally biased region" description="Polar residues" evidence="1">
    <location>
        <begin position="38"/>
        <end position="55"/>
    </location>
</feature>
<gene>
    <name evidence="2" type="ORF">GSMUA_217450.1</name>
</gene>
<dbReference type="Proteomes" id="UP000012960">
    <property type="component" value="Unplaced"/>
</dbReference>
<protein>
    <submittedName>
        <fullName evidence="2">(wild Malaysian banana) hypothetical protein</fullName>
    </submittedName>
</protein>
<proteinExistence type="predicted"/>
<feature type="region of interest" description="Disordered" evidence="1">
    <location>
        <begin position="38"/>
        <end position="63"/>
    </location>
</feature>
<dbReference type="AlphaFoldDB" id="A0A804IC54"/>